<dbReference type="EMBL" id="BAAANN010000022">
    <property type="protein sequence ID" value="GAA1971807.1"/>
    <property type="molecule type" value="Genomic_DNA"/>
</dbReference>
<proteinExistence type="predicted"/>
<evidence type="ECO:0000313" key="3">
    <source>
        <dbReference type="EMBL" id="GAA1971807.1"/>
    </source>
</evidence>
<reference evidence="4" key="1">
    <citation type="journal article" date="2019" name="Int. J. Syst. Evol. Microbiol.">
        <title>The Global Catalogue of Microorganisms (GCM) 10K type strain sequencing project: providing services to taxonomists for standard genome sequencing and annotation.</title>
        <authorList>
            <consortium name="The Broad Institute Genomics Platform"/>
            <consortium name="The Broad Institute Genome Sequencing Center for Infectious Disease"/>
            <person name="Wu L."/>
            <person name="Ma J."/>
        </authorList>
    </citation>
    <scope>NUCLEOTIDE SEQUENCE [LARGE SCALE GENOMIC DNA]</scope>
    <source>
        <strain evidence="4">JCM 14545</strain>
    </source>
</reference>
<evidence type="ECO:0000259" key="2">
    <source>
        <dbReference type="PROSITE" id="PS50966"/>
    </source>
</evidence>
<keyword evidence="4" id="KW-1185">Reference proteome</keyword>
<evidence type="ECO:0000256" key="1">
    <source>
        <dbReference type="PROSITE-ProRule" id="PRU00325"/>
    </source>
</evidence>
<dbReference type="Proteomes" id="UP001501116">
    <property type="component" value="Unassembled WGS sequence"/>
</dbReference>
<organism evidence="3 4">
    <name type="scientific">Amycolatopsis minnesotensis</name>
    <dbReference type="NCBI Taxonomy" id="337894"/>
    <lineage>
        <taxon>Bacteria</taxon>
        <taxon>Bacillati</taxon>
        <taxon>Actinomycetota</taxon>
        <taxon>Actinomycetes</taxon>
        <taxon>Pseudonocardiales</taxon>
        <taxon>Pseudonocardiaceae</taxon>
        <taxon>Amycolatopsis</taxon>
    </lineage>
</organism>
<dbReference type="InterPro" id="IPR007527">
    <property type="entry name" value="Znf_SWIM"/>
</dbReference>
<accession>A0ABP5D0Q8</accession>
<name>A0ABP5D0Q8_9PSEU</name>
<feature type="domain" description="SWIM-type" evidence="2">
    <location>
        <begin position="57"/>
        <end position="94"/>
    </location>
</feature>
<keyword evidence="1" id="KW-0479">Metal-binding</keyword>
<keyword evidence="1" id="KW-0862">Zinc</keyword>
<protein>
    <recommendedName>
        <fullName evidence="2">SWIM-type domain-containing protein</fullName>
    </recommendedName>
</protein>
<sequence length="307" mass="32706">MDVRVAMRLDAETLLASVGQDLSELGRECLARGRIRDLDVEDGGAGAVIDDPDGGLFEVWVGVVNGVLTGECDCVDEVPDDVCEHAVAVALKALESEFTFSSISACVQDVDPEEQRFADIAAELAPGASIGLVARHAVADRHFAALLLARAGRLAAPGQVEIGTARRVIVAAAEVLNTRQWQLNDLVEAGETMVTELRLLAVRPPTDESLVVVEEAIAVWATLSGYLSDAWEIYETEPQEIGAALVEVHLGLCQVHDPEPFELAARLARLVGNADVELFLDVPDEYADVLGAEGVAEFEALLGTASR</sequence>
<gene>
    <name evidence="3" type="ORF">GCM10009754_52750</name>
</gene>
<evidence type="ECO:0000313" key="4">
    <source>
        <dbReference type="Proteomes" id="UP001501116"/>
    </source>
</evidence>
<comment type="caution">
    <text evidence="3">The sequence shown here is derived from an EMBL/GenBank/DDBJ whole genome shotgun (WGS) entry which is preliminary data.</text>
</comment>
<keyword evidence="1" id="KW-0863">Zinc-finger</keyword>
<dbReference type="PROSITE" id="PS50966">
    <property type="entry name" value="ZF_SWIM"/>
    <property type="match status" value="1"/>
</dbReference>